<accession>A0A495RHA8</accession>
<dbReference type="InterPro" id="IPR020351">
    <property type="entry name" value="Phage_TAC_9"/>
</dbReference>
<evidence type="ECO:0000313" key="2">
    <source>
        <dbReference type="Proteomes" id="UP000278542"/>
    </source>
</evidence>
<dbReference type="OrthoDB" id="7061824at2"/>
<dbReference type="RefSeq" id="WP_121143838.1">
    <property type="nucleotide sequence ID" value="NZ_RBWY01000001.1"/>
</dbReference>
<protein>
    <submittedName>
        <fullName evidence="1">Tail assembly chaperone</fullName>
    </submittedName>
</protein>
<dbReference type="Proteomes" id="UP000278542">
    <property type="component" value="Unassembled WGS sequence"/>
</dbReference>
<sequence>MQDHETQIGECTYKLRAANFIEAKIEAFKLTTLLKGCFSASESVNFDIGQLLVNINSPAMADVEKFILKHAVVVDEHNKTFLLQKSDEANTFFNTHRDHYFSFIFEGLKFHFLGFLPNGLASKVSTLDLGKLVDSAM</sequence>
<dbReference type="Pfam" id="PF10876">
    <property type="entry name" value="Phage_TAC_9"/>
    <property type="match status" value="1"/>
</dbReference>
<dbReference type="EMBL" id="RBWY01000001">
    <property type="protein sequence ID" value="RKS86913.1"/>
    <property type="molecule type" value="Genomic_DNA"/>
</dbReference>
<organism evidence="1 2">
    <name type="scientific">Orbus hercynius</name>
    <dbReference type="NCBI Taxonomy" id="593135"/>
    <lineage>
        <taxon>Bacteria</taxon>
        <taxon>Pseudomonadati</taxon>
        <taxon>Pseudomonadota</taxon>
        <taxon>Gammaproteobacteria</taxon>
        <taxon>Orbales</taxon>
        <taxon>Orbaceae</taxon>
        <taxon>Orbus</taxon>
    </lineage>
</organism>
<proteinExistence type="predicted"/>
<keyword evidence="2" id="KW-1185">Reference proteome</keyword>
<reference evidence="1 2" key="1">
    <citation type="submission" date="2018-10" db="EMBL/GenBank/DDBJ databases">
        <title>Genomic Encyclopedia of Type Strains, Phase IV (KMG-IV): sequencing the most valuable type-strain genomes for metagenomic binning, comparative biology and taxonomic classification.</title>
        <authorList>
            <person name="Goeker M."/>
        </authorList>
    </citation>
    <scope>NUCLEOTIDE SEQUENCE [LARGE SCALE GENOMIC DNA]</scope>
    <source>
        <strain evidence="1 2">DSM 22228</strain>
    </source>
</reference>
<dbReference type="AlphaFoldDB" id="A0A495RHA8"/>
<comment type="caution">
    <text evidence="1">The sequence shown here is derived from an EMBL/GenBank/DDBJ whole genome shotgun (WGS) entry which is preliminary data.</text>
</comment>
<evidence type="ECO:0000313" key="1">
    <source>
        <dbReference type="EMBL" id="RKS86913.1"/>
    </source>
</evidence>
<gene>
    <name evidence="1" type="ORF">DES39_0119</name>
</gene>
<name>A0A495RHA8_9GAMM</name>